<keyword evidence="4" id="KW-0804">Transcription</keyword>
<reference evidence="6 7" key="1">
    <citation type="submission" date="2017-07" db="EMBL/GenBank/DDBJ databases">
        <title>Elstera cyanobacteriorum sp. nov., a novel bacterium isolated from cyanobacterial aggregates in a eutrophic lake.</title>
        <authorList>
            <person name="Cai H."/>
        </authorList>
    </citation>
    <scope>NUCLEOTIDE SEQUENCE [LARGE SCALE GENOMIC DNA]</scope>
    <source>
        <strain evidence="6 7">TH019</strain>
    </source>
</reference>
<dbReference type="FunFam" id="1.10.10.10:FF:000001">
    <property type="entry name" value="LysR family transcriptional regulator"/>
    <property type="match status" value="1"/>
</dbReference>
<dbReference type="AlphaFoldDB" id="A0A255XIU3"/>
<keyword evidence="7" id="KW-1185">Reference proteome</keyword>
<dbReference type="Gene3D" id="3.40.190.290">
    <property type="match status" value="1"/>
</dbReference>
<dbReference type="InterPro" id="IPR036390">
    <property type="entry name" value="WH_DNA-bd_sf"/>
</dbReference>
<comment type="similarity">
    <text evidence="1">Belongs to the LysR transcriptional regulatory family.</text>
</comment>
<dbReference type="Pfam" id="PF00126">
    <property type="entry name" value="HTH_1"/>
    <property type="match status" value="1"/>
</dbReference>
<dbReference type="InterPro" id="IPR058163">
    <property type="entry name" value="LysR-type_TF_proteobact-type"/>
</dbReference>
<dbReference type="GO" id="GO:0003700">
    <property type="term" value="F:DNA-binding transcription factor activity"/>
    <property type="evidence" value="ECO:0007669"/>
    <property type="project" value="InterPro"/>
</dbReference>
<sequence length="299" mass="32232">MDRLQAMRVFVGVADGGGFAPAARKLGLTPSAVTRLVAGLEEHLGLRLLNRTTRAVSLTDAGQRYLIRARQLLLDLDEAEALAREERAHPAGRLTVAASNVFGRLHVSPLMCDYLSRHPGVSGELLLSDRNVALVEEGIDLAVRIGDLADQSVIARRLGAVRRILVATPAYLAGRGVPSHPADLSAHALIHFAIAPGVAEWRFQAEGQDIRLPIQPHYTTNSADAAIWHCARNGGIVRLLSYQVIDAVRAGDLVPLLTAFEPPPLPIHIVHPGGRLVPAKVRAFIDQAVAETAWDFTAF</sequence>
<evidence type="ECO:0000256" key="3">
    <source>
        <dbReference type="ARBA" id="ARBA00023125"/>
    </source>
</evidence>
<dbReference type="PANTHER" id="PTHR30537">
    <property type="entry name" value="HTH-TYPE TRANSCRIPTIONAL REGULATOR"/>
    <property type="match status" value="1"/>
</dbReference>
<protein>
    <submittedName>
        <fullName evidence="6">LysR family transcriptional regulator</fullName>
    </submittedName>
</protein>
<keyword evidence="2" id="KW-0805">Transcription regulation</keyword>
<evidence type="ECO:0000256" key="2">
    <source>
        <dbReference type="ARBA" id="ARBA00023015"/>
    </source>
</evidence>
<evidence type="ECO:0000313" key="6">
    <source>
        <dbReference type="EMBL" id="OYQ16877.1"/>
    </source>
</evidence>
<dbReference type="PANTHER" id="PTHR30537:SF5">
    <property type="entry name" value="HTH-TYPE TRANSCRIPTIONAL ACTIVATOR TTDR-RELATED"/>
    <property type="match status" value="1"/>
</dbReference>
<dbReference type="InterPro" id="IPR036388">
    <property type="entry name" value="WH-like_DNA-bd_sf"/>
</dbReference>
<evidence type="ECO:0000256" key="4">
    <source>
        <dbReference type="ARBA" id="ARBA00023163"/>
    </source>
</evidence>
<feature type="domain" description="HTH lysR-type" evidence="5">
    <location>
        <begin position="1"/>
        <end position="59"/>
    </location>
</feature>
<name>A0A255XIU3_9PROT</name>
<accession>A0A255XIU3</accession>
<dbReference type="InterPro" id="IPR005119">
    <property type="entry name" value="LysR_subst-bd"/>
</dbReference>
<dbReference type="GO" id="GO:0006351">
    <property type="term" value="P:DNA-templated transcription"/>
    <property type="evidence" value="ECO:0007669"/>
    <property type="project" value="TreeGrafter"/>
</dbReference>
<dbReference type="GO" id="GO:0043565">
    <property type="term" value="F:sequence-specific DNA binding"/>
    <property type="evidence" value="ECO:0007669"/>
    <property type="project" value="TreeGrafter"/>
</dbReference>
<comment type="caution">
    <text evidence="6">The sequence shown here is derived from an EMBL/GenBank/DDBJ whole genome shotgun (WGS) entry which is preliminary data.</text>
</comment>
<dbReference type="PROSITE" id="PS50931">
    <property type="entry name" value="HTH_LYSR"/>
    <property type="match status" value="1"/>
</dbReference>
<dbReference type="InterPro" id="IPR000847">
    <property type="entry name" value="LysR_HTH_N"/>
</dbReference>
<evidence type="ECO:0000256" key="1">
    <source>
        <dbReference type="ARBA" id="ARBA00009437"/>
    </source>
</evidence>
<dbReference type="SUPFAM" id="SSF53850">
    <property type="entry name" value="Periplasmic binding protein-like II"/>
    <property type="match status" value="1"/>
</dbReference>
<organism evidence="6 7">
    <name type="scientific">Elstera cyanobacteriorum</name>
    <dbReference type="NCBI Taxonomy" id="2022747"/>
    <lineage>
        <taxon>Bacteria</taxon>
        <taxon>Pseudomonadati</taxon>
        <taxon>Pseudomonadota</taxon>
        <taxon>Alphaproteobacteria</taxon>
        <taxon>Rhodospirillales</taxon>
        <taxon>Rhodospirillaceae</taxon>
        <taxon>Elstera</taxon>
    </lineage>
</organism>
<dbReference type="EMBL" id="NOXS01000035">
    <property type="protein sequence ID" value="OYQ16877.1"/>
    <property type="molecule type" value="Genomic_DNA"/>
</dbReference>
<dbReference type="CDD" id="cd08471">
    <property type="entry name" value="PBP2_CrgA_like_2"/>
    <property type="match status" value="1"/>
</dbReference>
<dbReference type="SUPFAM" id="SSF46785">
    <property type="entry name" value="Winged helix' DNA-binding domain"/>
    <property type="match status" value="1"/>
</dbReference>
<dbReference type="RefSeq" id="WP_094410515.1">
    <property type="nucleotide sequence ID" value="NZ_BMJZ01000003.1"/>
</dbReference>
<proteinExistence type="inferred from homology"/>
<gene>
    <name evidence="6" type="ORF">CHR90_18070</name>
</gene>
<dbReference type="Gene3D" id="1.10.10.10">
    <property type="entry name" value="Winged helix-like DNA-binding domain superfamily/Winged helix DNA-binding domain"/>
    <property type="match status" value="1"/>
</dbReference>
<dbReference type="Proteomes" id="UP000216361">
    <property type="component" value="Unassembled WGS sequence"/>
</dbReference>
<dbReference type="OrthoDB" id="9812435at2"/>
<evidence type="ECO:0000259" key="5">
    <source>
        <dbReference type="PROSITE" id="PS50931"/>
    </source>
</evidence>
<keyword evidence="3" id="KW-0238">DNA-binding</keyword>
<dbReference type="Pfam" id="PF03466">
    <property type="entry name" value="LysR_substrate"/>
    <property type="match status" value="1"/>
</dbReference>
<evidence type="ECO:0000313" key="7">
    <source>
        <dbReference type="Proteomes" id="UP000216361"/>
    </source>
</evidence>